<dbReference type="GO" id="GO:0003960">
    <property type="term" value="F:quinone reductase (NADPH) activity"/>
    <property type="evidence" value="ECO:0007669"/>
    <property type="project" value="TreeGrafter"/>
</dbReference>
<dbReference type="InterPro" id="IPR020843">
    <property type="entry name" value="ER"/>
</dbReference>
<dbReference type="GO" id="GO:0005829">
    <property type="term" value="C:cytosol"/>
    <property type="evidence" value="ECO:0007669"/>
    <property type="project" value="TreeGrafter"/>
</dbReference>
<dbReference type="SUPFAM" id="SSF50129">
    <property type="entry name" value="GroES-like"/>
    <property type="match status" value="1"/>
</dbReference>
<dbReference type="InterPro" id="IPR036291">
    <property type="entry name" value="NAD(P)-bd_dom_sf"/>
</dbReference>
<dbReference type="GO" id="GO:0070402">
    <property type="term" value="F:NADPH binding"/>
    <property type="evidence" value="ECO:0007669"/>
    <property type="project" value="TreeGrafter"/>
</dbReference>
<reference evidence="4" key="1">
    <citation type="submission" date="2022-04" db="EMBL/GenBank/DDBJ databases">
        <title>Corynebacterium kalidii LD5P10.</title>
        <authorList>
            <person name="Sun J.Q."/>
        </authorList>
    </citation>
    <scope>NUCLEOTIDE SEQUENCE</scope>
    <source>
        <strain evidence="4">LD5P10</strain>
    </source>
</reference>
<name>A0A9X2B1Y0_9CORY</name>
<keyword evidence="1" id="KW-0521">NADP</keyword>
<evidence type="ECO:0000259" key="3">
    <source>
        <dbReference type="SMART" id="SM00829"/>
    </source>
</evidence>
<evidence type="ECO:0000313" key="4">
    <source>
        <dbReference type="EMBL" id="MCJ7858150.1"/>
    </source>
</evidence>
<comment type="caution">
    <text evidence="4">The sequence shown here is derived from an EMBL/GenBank/DDBJ whole genome shotgun (WGS) entry which is preliminary data.</text>
</comment>
<protein>
    <submittedName>
        <fullName evidence="4">NADP-dependent oxidoreductase</fullName>
    </submittedName>
</protein>
<proteinExistence type="predicted"/>
<keyword evidence="5" id="KW-1185">Reference proteome</keyword>
<dbReference type="PANTHER" id="PTHR48106:SF13">
    <property type="entry name" value="QUINONE OXIDOREDUCTASE-RELATED"/>
    <property type="match status" value="1"/>
</dbReference>
<dbReference type="PANTHER" id="PTHR48106">
    <property type="entry name" value="QUINONE OXIDOREDUCTASE PIG3-RELATED"/>
    <property type="match status" value="1"/>
</dbReference>
<evidence type="ECO:0000256" key="1">
    <source>
        <dbReference type="ARBA" id="ARBA00022857"/>
    </source>
</evidence>
<dbReference type="Gene3D" id="3.40.50.720">
    <property type="entry name" value="NAD(P)-binding Rossmann-like Domain"/>
    <property type="match status" value="1"/>
</dbReference>
<sequence>MRAMTYPEYGTPDTLQLDDVPVPKVGPGTVLIRVERAAVNPVDWKVMAGGLDMMLDAVFPVIPGWDVAGTVEATGPDTPEFRVGDRVAAYARKEVVHGGTYAEYVAVPAESAAIVPDEVDMDTAASLPLAGGTALRALEMVELKQDDTLLIHGASGGVGHIAAQLAVDYGVSVIGTASPGNHDRLREMGVTPVAYGEGLEDRVRSIAPGGVTAVVDFVGGVVDQSLALLGETGGSRMVSIADDTVEDHGGRWVWVRPDGGRLHCLLEKVVEGAVSVHIDRVFPLEGAAEALEISKAGEANGKLVIDATR</sequence>
<dbReference type="SMART" id="SM00829">
    <property type="entry name" value="PKS_ER"/>
    <property type="match status" value="1"/>
</dbReference>
<accession>A0A9X2B1Y0</accession>
<dbReference type="CDD" id="cd05289">
    <property type="entry name" value="MDR_like_2"/>
    <property type="match status" value="1"/>
</dbReference>
<dbReference type="InterPro" id="IPR013154">
    <property type="entry name" value="ADH-like_N"/>
</dbReference>
<organism evidence="4 5">
    <name type="scientific">Corynebacterium kalidii</name>
    <dbReference type="NCBI Taxonomy" id="2931982"/>
    <lineage>
        <taxon>Bacteria</taxon>
        <taxon>Bacillati</taxon>
        <taxon>Actinomycetota</taxon>
        <taxon>Actinomycetes</taxon>
        <taxon>Mycobacteriales</taxon>
        <taxon>Corynebacteriaceae</taxon>
        <taxon>Corynebacterium</taxon>
    </lineage>
</organism>
<dbReference type="AlphaFoldDB" id="A0A9X2B1Y0"/>
<dbReference type="SUPFAM" id="SSF51735">
    <property type="entry name" value="NAD(P)-binding Rossmann-fold domains"/>
    <property type="match status" value="1"/>
</dbReference>
<dbReference type="Proteomes" id="UP001139207">
    <property type="component" value="Unassembled WGS sequence"/>
</dbReference>
<dbReference type="InterPro" id="IPR011032">
    <property type="entry name" value="GroES-like_sf"/>
</dbReference>
<dbReference type="Gene3D" id="3.90.180.10">
    <property type="entry name" value="Medium-chain alcohol dehydrogenases, catalytic domain"/>
    <property type="match status" value="1"/>
</dbReference>
<evidence type="ECO:0000313" key="5">
    <source>
        <dbReference type="Proteomes" id="UP001139207"/>
    </source>
</evidence>
<dbReference type="Pfam" id="PF13602">
    <property type="entry name" value="ADH_zinc_N_2"/>
    <property type="match status" value="1"/>
</dbReference>
<feature type="domain" description="Enoyl reductase (ER)" evidence="3">
    <location>
        <begin position="10"/>
        <end position="305"/>
    </location>
</feature>
<keyword evidence="2" id="KW-0560">Oxidoreductase</keyword>
<dbReference type="RefSeq" id="WP_244803851.1">
    <property type="nucleotide sequence ID" value="NZ_JALIEA010000011.1"/>
</dbReference>
<dbReference type="GO" id="GO:0035925">
    <property type="term" value="F:mRNA 3'-UTR AU-rich region binding"/>
    <property type="evidence" value="ECO:0007669"/>
    <property type="project" value="TreeGrafter"/>
</dbReference>
<dbReference type="Pfam" id="PF08240">
    <property type="entry name" value="ADH_N"/>
    <property type="match status" value="1"/>
</dbReference>
<dbReference type="EMBL" id="JALIEA010000011">
    <property type="protein sequence ID" value="MCJ7858150.1"/>
    <property type="molecule type" value="Genomic_DNA"/>
</dbReference>
<gene>
    <name evidence="4" type="ORF">MUN33_05380</name>
</gene>
<evidence type="ECO:0000256" key="2">
    <source>
        <dbReference type="ARBA" id="ARBA00023002"/>
    </source>
</evidence>